<dbReference type="OrthoDB" id="2352913at2"/>
<dbReference type="EMBL" id="FQXD01000006">
    <property type="protein sequence ID" value="SHH36415.1"/>
    <property type="molecule type" value="Genomic_DNA"/>
</dbReference>
<dbReference type="SUPFAM" id="SSF89442">
    <property type="entry name" value="Hypothetical protein YojF"/>
    <property type="match status" value="1"/>
</dbReference>
<dbReference type="Pfam" id="PF08830">
    <property type="entry name" value="DUF1806"/>
    <property type="match status" value="1"/>
</dbReference>
<reference evidence="2" key="1">
    <citation type="submission" date="2016-11" db="EMBL/GenBank/DDBJ databases">
        <authorList>
            <person name="Varghese N."/>
            <person name="Submissions S."/>
        </authorList>
    </citation>
    <scope>NUCLEOTIDE SEQUENCE [LARGE SCALE GENOMIC DNA]</scope>
    <source>
        <strain evidence="2">CGMCC 1.6496</strain>
    </source>
</reference>
<gene>
    <name evidence="1" type="ORF">SAMN05421807_106139</name>
</gene>
<accession>A0A1M5SD91</accession>
<organism evidence="1 2">
    <name type="scientific">Virgibacillus chiguensis</name>
    <dbReference type="NCBI Taxonomy" id="411959"/>
    <lineage>
        <taxon>Bacteria</taxon>
        <taxon>Bacillati</taxon>
        <taxon>Bacillota</taxon>
        <taxon>Bacilli</taxon>
        <taxon>Bacillales</taxon>
        <taxon>Bacillaceae</taxon>
        <taxon>Virgibacillus</taxon>
    </lineage>
</organism>
<evidence type="ECO:0000313" key="2">
    <source>
        <dbReference type="Proteomes" id="UP000184079"/>
    </source>
</evidence>
<dbReference type="Gene3D" id="2.70.180.10">
    <property type="entry name" value="Hypothetical protein YojF"/>
    <property type="match status" value="1"/>
</dbReference>
<dbReference type="InterPro" id="IPR014934">
    <property type="entry name" value="DUF1806"/>
</dbReference>
<dbReference type="RefSeq" id="WP_073007571.1">
    <property type="nucleotide sequence ID" value="NZ_FQXD01000006.1"/>
</dbReference>
<protein>
    <recommendedName>
        <fullName evidence="3">DUF1806 family protein</fullName>
    </recommendedName>
</protein>
<keyword evidence="2" id="KW-1185">Reference proteome</keyword>
<name>A0A1M5SD91_9BACI</name>
<proteinExistence type="predicted"/>
<sequence>MKPIEINQVQRWLDKFINTSVYIHVETTNGAYASHFDDKAYNVGAYVRNVQITYTQAKIVGEGNAFRVGLKTSNGWIYAEGLTDWTIHEDTKVLLAGHDREGRLMVALQLSETPFDY</sequence>
<evidence type="ECO:0000313" key="1">
    <source>
        <dbReference type="EMBL" id="SHH36415.1"/>
    </source>
</evidence>
<dbReference type="Proteomes" id="UP000184079">
    <property type="component" value="Unassembled WGS sequence"/>
</dbReference>
<dbReference type="AlphaFoldDB" id="A0A1M5SD91"/>
<evidence type="ECO:0008006" key="3">
    <source>
        <dbReference type="Google" id="ProtNLM"/>
    </source>
</evidence>
<dbReference type="InterPro" id="IPR036492">
    <property type="entry name" value="YojF_sf"/>
</dbReference>